<dbReference type="RefSeq" id="WP_243920266.1">
    <property type="nucleotide sequence ID" value="NZ_JALHLG010000011.1"/>
</dbReference>
<gene>
    <name evidence="1" type="ORF">MTR66_09560</name>
</gene>
<organism evidence="1 2">
    <name type="scientific">Novosphingobium beihaiensis</name>
    <dbReference type="NCBI Taxonomy" id="2930389"/>
    <lineage>
        <taxon>Bacteria</taxon>
        <taxon>Pseudomonadati</taxon>
        <taxon>Pseudomonadota</taxon>
        <taxon>Alphaproteobacteria</taxon>
        <taxon>Sphingomonadales</taxon>
        <taxon>Sphingomonadaceae</taxon>
        <taxon>Novosphingobium</taxon>
    </lineage>
</organism>
<accession>A0ABT0BPS2</accession>
<dbReference type="EMBL" id="JALHLG010000011">
    <property type="protein sequence ID" value="MCJ2187060.1"/>
    <property type="molecule type" value="Genomic_DNA"/>
</dbReference>
<dbReference type="Proteomes" id="UP001202281">
    <property type="component" value="Unassembled WGS sequence"/>
</dbReference>
<evidence type="ECO:0000313" key="1">
    <source>
        <dbReference type="EMBL" id="MCJ2187060.1"/>
    </source>
</evidence>
<keyword evidence="2" id="KW-1185">Reference proteome</keyword>
<reference evidence="1 2" key="1">
    <citation type="submission" date="2022-04" db="EMBL/GenBank/DDBJ databases">
        <title>Identification of a novel bacterium isolated from mangrove sediments.</title>
        <authorList>
            <person name="Pan X."/>
        </authorList>
    </citation>
    <scope>NUCLEOTIDE SEQUENCE [LARGE SCALE GENOMIC DNA]</scope>
    <source>
        <strain evidence="1 2">B2638</strain>
    </source>
</reference>
<comment type="caution">
    <text evidence="1">The sequence shown here is derived from an EMBL/GenBank/DDBJ whole genome shotgun (WGS) entry which is preliminary data.</text>
</comment>
<proteinExistence type="predicted"/>
<dbReference type="SUPFAM" id="SSF52540">
    <property type="entry name" value="P-loop containing nucleoside triphosphate hydrolases"/>
    <property type="match status" value="1"/>
</dbReference>
<dbReference type="Gene3D" id="3.40.50.300">
    <property type="entry name" value="P-loop containing nucleotide triphosphate hydrolases"/>
    <property type="match status" value="1"/>
</dbReference>
<dbReference type="InterPro" id="IPR027417">
    <property type="entry name" value="P-loop_NTPase"/>
</dbReference>
<protein>
    <recommendedName>
        <fullName evidence="3">Sulfotransferase family protein</fullName>
    </recommendedName>
</protein>
<sequence length="258" mass="30057">MTLSLILFQPRSGSSLLAQTLRLLGKPVLGGFNSNCRQALNPLGFWDIPEIRDHGLTFERREKYREELADAVVKVLWFSTFEGGGEQWAWFSEVRPAIFITYRHPLEQALSANAAFSREQAGTQEHFLAITHSLRNWTFGLGKVVRFVRENHPELIQRIRFVGYHEHLEDPVAFVDKVARHAGLTPDAACLRRAMENIDKTLYRFRINEVPAEYLRWYQPMPARRYFEILRTAPASLWEEQWPDEPTLDVLSRANRMF</sequence>
<name>A0ABT0BPS2_9SPHN</name>
<evidence type="ECO:0008006" key="3">
    <source>
        <dbReference type="Google" id="ProtNLM"/>
    </source>
</evidence>
<evidence type="ECO:0000313" key="2">
    <source>
        <dbReference type="Proteomes" id="UP001202281"/>
    </source>
</evidence>